<dbReference type="SUPFAM" id="SSF55073">
    <property type="entry name" value="Nucleotide cyclase"/>
    <property type="match status" value="1"/>
</dbReference>
<name>A0A066RNZ5_9GAMM</name>
<evidence type="ECO:0000313" key="2">
    <source>
        <dbReference type="EMBL" id="KDM90831.1"/>
    </source>
</evidence>
<dbReference type="InterPro" id="IPR052163">
    <property type="entry name" value="DGC-Regulatory_Protein"/>
</dbReference>
<dbReference type="PANTHER" id="PTHR46663">
    <property type="entry name" value="DIGUANYLATE CYCLASE DGCT-RELATED"/>
    <property type="match status" value="1"/>
</dbReference>
<dbReference type="CDD" id="cd01949">
    <property type="entry name" value="GGDEF"/>
    <property type="match status" value="1"/>
</dbReference>
<dbReference type="PANTHER" id="PTHR46663:SF2">
    <property type="entry name" value="GGDEF DOMAIN-CONTAINING PROTEIN"/>
    <property type="match status" value="1"/>
</dbReference>
<dbReference type="STRING" id="1654360.EA58_13810"/>
<feature type="domain" description="GGDEF" evidence="1">
    <location>
        <begin position="135"/>
        <end position="269"/>
    </location>
</feature>
<dbReference type="InterPro" id="IPR043128">
    <property type="entry name" value="Rev_trsase/Diguanyl_cyclase"/>
</dbReference>
<reference evidence="2 3" key="1">
    <citation type="submission" date="2014-04" db="EMBL/GenBank/DDBJ databases">
        <title>Draft genome sequence of Photobacterium halotolerans S2753: a solonamide, ngercheumicin and holomycin producer.</title>
        <authorList>
            <person name="Machado H.R."/>
            <person name="Gram L."/>
        </authorList>
    </citation>
    <scope>NUCLEOTIDE SEQUENCE [LARGE SCALE GENOMIC DNA]</scope>
    <source>
        <strain evidence="2 3">S2753</strain>
    </source>
</reference>
<keyword evidence="3" id="KW-1185">Reference proteome</keyword>
<sequence>MSKNHKILYHNDGFSRIASGETGEDLRNRDFWRFYATANPYQEYQHLFASVSEGEAIDFAIRSSNQTLNLTVATFLSLPGGDYLVILEDSSKQKERESRLIREAKSDKLTGLLNRKGFDERLASAIEGYKTDSKFKVGVLFIDLDEFKPINDTYGHDAGDLMLISVANRLLSTVEDFETAARIGGDEFVCIFPVCDSIDDLRTKGEAILHAVAQPVETHDESIGKLVVQCSIGGAIFDQDIHSADALLKKADEAMYEAKKSGKNQIYIR</sequence>
<evidence type="ECO:0000313" key="3">
    <source>
        <dbReference type="Proteomes" id="UP000027192"/>
    </source>
</evidence>
<dbReference type="Proteomes" id="UP000027192">
    <property type="component" value="Unassembled WGS sequence"/>
</dbReference>
<dbReference type="PROSITE" id="PS50887">
    <property type="entry name" value="GGDEF"/>
    <property type="match status" value="1"/>
</dbReference>
<protein>
    <recommendedName>
        <fullName evidence="1">GGDEF domain-containing protein</fullName>
    </recommendedName>
</protein>
<dbReference type="SMART" id="SM00267">
    <property type="entry name" value="GGDEF"/>
    <property type="match status" value="1"/>
</dbReference>
<gene>
    <name evidence="2" type="ORF">EA58_13810</name>
</gene>
<evidence type="ECO:0000259" key="1">
    <source>
        <dbReference type="PROSITE" id="PS50887"/>
    </source>
</evidence>
<dbReference type="InterPro" id="IPR029787">
    <property type="entry name" value="Nucleotide_cyclase"/>
</dbReference>
<dbReference type="NCBIfam" id="TIGR00254">
    <property type="entry name" value="GGDEF"/>
    <property type="match status" value="1"/>
</dbReference>
<dbReference type="Pfam" id="PF00990">
    <property type="entry name" value="GGDEF"/>
    <property type="match status" value="1"/>
</dbReference>
<dbReference type="InterPro" id="IPR000160">
    <property type="entry name" value="GGDEF_dom"/>
</dbReference>
<comment type="caution">
    <text evidence="2">The sequence shown here is derived from an EMBL/GenBank/DDBJ whole genome shotgun (WGS) entry which is preliminary data.</text>
</comment>
<accession>A0A066RNZ5</accession>
<dbReference type="Gene3D" id="3.30.70.270">
    <property type="match status" value="1"/>
</dbReference>
<organism evidence="2 3">
    <name type="scientific">Photobacterium galatheae</name>
    <dbReference type="NCBI Taxonomy" id="1654360"/>
    <lineage>
        <taxon>Bacteria</taxon>
        <taxon>Pseudomonadati</taxon>
        <taxon>Pseudomonadota</taxon>
        <taxon>Gammaproteobacteria</taxon>
        <taxon>Vibrionales</taxon>
        <taxon>Vibrionaceae</taxon>
        <taxon>Photobacterium</taxon>
    </lineage>
</organism>
<proteinExistence type="predicted"/>
<dbReference type="AlphaFoldDB" id="A0A066RNZ5"/>
<dbReference type="EMBL" id="JMIB01000027">
    <property type="protein sequence ID" value="KDM90831.1"/>
    <property type="molecule type" value="Genomic_DNA"/>
</dbReference>